<feature type="region of interest" description="Disordered" evidence="1">
    <location>
        <begin position="36"/>
        <end position="85"/>
    </location>
</feature>
<keyword evidence="2" id="KW-1185">Reference proteome</keyword>
<feature type="compositionally biased region" description="Low complexity" evidence="1">
    <location>
        <begin position="156"/>
        <end position="165"/>
    </location>
</feature>
<dbReference type="InterPro" id="IPR040348">
    <property type="entry name" value="POLAR-like"/>
</dbReference>
<dbReference type="OrthoDB" id="1916242at2759"/>
<dbReference type="PANTHER" id="PTHR33476">
    <property type="entry name" value="EMB|CAB62613.1"/>
    <property type="match status" value="1"/>
</dbReference>
<dbReference type="GeneID" id="103707787"/>
<feature type="compositionally biased region" description="Low complexity" evidence="1">
    <location>
        <begin position="63"/>
        <end position="85"/>
    </location>
</feature>
<feature type="compositionally biased region" description="Basic and acidic residues" evidence="1">
    <location>
        <begin position="401"/>
        <end position="412"/>
    </location>
</feature>
<feature type="region of interest" description="Disordered" evidence="1">
    <location>
        <begin position="318"/>
        <end position="346"/>
    </location>
</feature>
<feature type="region of interest" description="Disordered" evidence="1">
    <location>
        <begin position="133"/>
        <end position="165"/>
    </location>
</feature>
<name>A0A8B7C316_PHODC</name>
<evidence type="ECO:0000313" key="3">
    <source>
        <dbReference type="RefSeq" id="XP_008790663.1"/>
    </source>
</evidence>
<dbReference type="GO" id="GO:0008356">
    <property type="term" value="P:asymmetric cell division"/>
    <property type="evidence" value="ECO:0007669"/>
    <property type="project" value="InterPro"/>
</dbReference>
<gene>
    <name evidence="3" type="primary">LOC103707787</name>
</gene>
<protein>
    <submittedName>
        <fullName evidence="3">Protein POLAR LOCALIZATION DURING ASYMMETRIC DIVISION AND REDISTRIBUTION-like</fullName>
    </submittedName>
</protein>
<reference evidence="3" key="2">
    <citation type="submission" date="2025-08" db="UniProtKB">
        <authorList>
            <consortium name="RefSeq"/>
        </authorList>
    </citation>
    <scope>IDENTIFICATION</scope>
    <source>
        <tissue evidence="3">Young leaves</tissue>
    </source>
</reference>
<evidence type="ECO:0000313" key="2">
    <source>
        <dbReference type="Proteomes" id="UP000228380"/>
    </source>
</evidence>
<accession>A0A8B7C316</accession>
<proteinExistence type="predicted"/>
<feature type="region of interest" description="Disordered" evidence="1">
    <location>
        <begin position="399"/>
        <end position="424"/>
    </location>
</feature>
<dbReference type="Proteomes" id="UP000228380">
    <property type="component" value="Chromosome 7"/>
</dbReference>
<dbReference type="AlphaFoldDB" id="A0A8B7C316"/>
<sequence>MAVFARLGRRNLRFFGGGETAGDRWEEKEKKRIVDYLHEPDDDDDAGGGEEMRAGKRKRRELSLSLPLSASSPNTSSTGGSSYSPRSLLSRWLLPLQKPSPSGGGEGGGGGGVGEVGSGVGCLLRFPRYSRRNTKKKKKKGKEKEVVGDGPGSGGSSTKLSVSSGEKPEGISFNLGMGLGLVFLLTKCASEFKRMTKMQAELEILLKEIKDEVQNNDVIYTFLESSNGVAFSAPDCSGDVSTSKAIPLQSRVASFHQEGAECATESDEKSTIYADKRRLKMDQLEAKLEVEIERMQLNLEGEDSSVLLGQHKIVLTGESSDSSGSFSINVGQDIEPKKENNGESSGVSALELERRLHELLHTKQQERIAELEYVLECTKRKLVEKEIEICWLRESASLASPHKDEKNPESIKKSSSFALDHLSC</sequence>
<organism evidence="2 3">
    <name type="scientific">Phoenix dactylifera</name>
    <name type="common">Date palm</name>
    <dbReference type="NCBI Taxonomy" id="42345"/>
    <lineage>
        <taxon>Eukaryota</taxon>
        <taxon>Viridiplantae</taxon>
        <taxon>Streptophyta</taxon>
        <taxon>Embryophyta</taxon>
        <taxon>Tracheophyta</taxon>
        <taxon>Spermatophyta</taxon>
        <taxon>Magnoliopsida</taxon>
        <taxon>Liliopsida</taxon>
        <taxon>Arecaceae</taxon>
        <taxon>Coryphoideae</taxon>
        <taxon>Phoeniceae</taxon>
        <taxon>Phoenix</taxon>
    </lineage>
</organism>
<reference evidence="2" key="1">
    <citation type="journal article" date="2019" name="Nat. Commun.">
        <title>Genome-wide association mapping of date palm fruit traits.</title>
        <authorList>
            <person name="Hazzouri K.M."/>
            <person name="Gros-Balthazard M."/>
            <person name="Flowers J.M."/>
            <person name="Copetti D."/>
            <person name="Lemansour A."/>
            <person name="Lebrun M."/>
            <person name="Masmoudi K."/>
            <person name="Ferrand S."/>
            <person name="Dhar M.I."/>
            <person name="Fresquez Z.A."/>
            <person name="Rosas U."/>
            <person name="Zhang J."/>
            <person name="Talag J."/>
            <person name="Lee S."/>
            <person name="Kudrna D."/>
            <person name="Powell R.F."/>
            <person name="Leitch I.J."/>
            <person name="Krueger R.R."/>
            <person name="Wing R.A."/>
            <person name="Amiri K.M.A."/>
            <person name="Purugganan M.D."/>
        </authorList>
    </citation>
    <scope>NUCLEOTIDE SEQUENCE [LARGE SCALE GENOMIC DNA]</scope>
    <source>
        <strain evidence="2">cv. Khalas</strain>
    </source>
</reference>
<evidence type="ECO:0000256" key="1">
    <source>
        <dbReference type="SAM" id="MobiDB-lite"/>
    </source>
</evidence>
<dbReference type="KEGG" id="pda:103707787"/>
<dbReference type="RefSeq" id="XP_008790663.1">
    <property type="nucleotide sequence ID" value="XM_008792441.4"/>
</dbReference>
<dbReference type="PANTHER" id="PTHR33476:SF22">
    <property type="entry name" value="PROTEIN POLAR LOCALIZATION DURING ASYMMETRIC DIVISION AND REDISTRIBUTION"/>
    <property type="match status" value="1"/>
</dbReference>